<dbReference type="SUPFAM" id="SSF54534">
    <property type="entry name" value="FKBP-like"/>
    <property type="match status" value="1"/>
</dbReference>
<organism evidence="7 8">
    <name type="scientific">Euzebyella marina</name>
    <dbReference type="NCBI Taxonomy" id="1761453"/>
    <lineage>
        <taxon>Bacteria</taxon>
        <taxon>Pseudomonadati</taxon>
        <taxon>Bacteroidota</taxon>
        <taxon>Flavobacteriia</taxon>
        <taxon>Flavobacteriales</taxon>
        <taxon>Flavobacteriaceae</taxon>
        <taxon>Euzebyella</taxon>
    </lineage>
</organism>
<keyword evidence="4" id="KW-0413">Isomerase</keyword>
<evidence type="ECO:0000256" key="3">
    <source>
        <dbReference type="ARBA" id="ARBA00023110"/>
    </source>
</evidence>
<name>A0A3G2L8J0_9FLAO</name>
<dbReference type="PROSITE" id="PS51257">
    <property type="entry name" value="PROKAR_LIPOPROTEIN"/>
    <property type="match status" value="1"/>
</dbReference>
<keyword evidence="3 4" id="KW-0697">Rotamase</keyword>
<gene>
    <name evidence="7" type="ORF">D1013_14945</name>
</gene>
<dbReference type="Proteomes" id="UP000276309">
    <property type="component" value="Chromosome"/>
</dbReference>
<dbReference type="GO" id="GO:0003755">
    <property type="term" value="F:peptidyl-prolyl cis-trans isomerase activity"/>
    <property type="evidence" value="ECO:0007669"/>
    <property type="project" value="UniProtKB-KW"/>
</dbReference>
<dbReference type="AlphaFoldDB" id="A0A3G2L8J0"/>
<dbReference type="KEGG" id="emar:D1013_14945"/>
<dbReference type="InterPro" id="IPR046357">
    <property type="entry name" value="PPIase_dom_sf"/>
</dbReference>
<reference evidence="7 8" key="1">
    <citation type="submission" date="2018-08" db="EMBL/GenBank/DDBJ databases">
        <title>The reduced genetic potential of extracellular carbohydrate catabolism in Euzebyella marina RN62, a Flavobacteriia bacterium isolated from the hadal water.</title>
        <authorList>
            <person name="Xue C."/>
        </authorList>
    </citation>
    <scope>NUCLEOTIDE SEQUENCE [LARGE SCALE GENOMIC DNA]</scope>
    <source>
        <strain evidence="7 8">RN62</strain>
    </source>
</reference>
<evidence type="ECO:0000256" key="1">
    <source>
        <dbReference type="ARBA" id="ARBA00000971"/>
    </source>
</evidence>
<accession>A0A3G2L8J0</accession>
<dbReference type="EMBL" id="CP032050">
    <property type="protein sequence ID" value="AYN68579.1"/>
    <property type="molecule type" value="Genomic_DNA"/>
</dbReference>
<comment type="catalytic activity">
    <reaction evidence="1 4">
        <text>[protein]-peptidylproline (omega=180) = [protein]-peptidylproline (omega=0)</text>
        <dbReference type="Rhea" id="RHEA:16237"/>
        <dbReference type="Rhea" id="RHEA-COMP:10747"/>
        <dbReference type="Rhea" id="RHEA-COMP:10748"/>
        <dbReference type="ChEBI" id="CHEBI:83833"/>
        <dbReference type="ChEBI" id="CHEBI:83834"/>
        <dbReference type="EC" id="5.2.1.8"/>
    </reaction>
</comment>
<dbReference type="PROSITE" id="PS50059">
    <property type="entry name" value="FKBP_PPIASE"/>
    <property type="match status" value="1"/>
</dbReference>
<dbReference type="RefSeq" id="WP_121849592.1">
    <property type="nucleotide sequence ID" value="NZ_CP032050.1"/>
</dbReference>
<dbReference type="Gene3D" id="3.10.50.40">
    <property type="match status" value="1"/>
</dbReference>
<evidence type="ECO:0000313" key="8">
    <source>
        <dbReference type="Proteomes" id="UP000276309"/>
    </source>
</evidence>
<protein>
    <recommendedName>
        <fullName evidence="2 4">peptidylprolyl isomerase</fullName>
        <ecNumber evidence="2 4">5.2.1.8</ecNumber>
    </recommendedName>
</protein>
<feature type="region of interest" description="Disordered" evidence="5">
    <location>
        <begin position="247"/>
        <end position="285"/>
    </location>
</feature>
<proteinExistence type="predicted"/>
<feature type="compositionally biased region" description="Acidic residues" evidence="5">
    <location>
        <begin position="269"/>
        <end position="285"/>
    </location>
</feature>
<evidence type="ECO:0000256" key="4">
    <source>
        <dbReference type="PROSITE-ProRule" id="PRU00277"/>
    </source>
</evidence>
<sequence>MIVNRIIVLLGFVGILCSCNNDDDNTQSVEPPRFLSEVLAEDEAEIQEYLKTHYYNYEDFESPSEDFDYKIVLKEIPEDDTTNIRPLSEFVETLEVKVPSSFFLIEGEEETVVHNLYYVIARQGIGDALTVADSAYVSYQGQLLSGDIFDNSRVNSPLWFDLANLQVPSSSILTGTAARGFGEAASLLKGGGEPILNEDGTYSVDNYGVGFFIFPSGLGYYNIARSVIPSYSPMIFTMDMIAVKETDHDGDGTPSMDEDSNGDGYLYNDDTDGDGLPDYLDADTN</sequence>
<evidence type="ECO:0000259" key="6">
    <source>
        <dbReference type="PROSITE" id="PS50059"/>
    </source>
</evidence>
<evidence type="ECO:0000256" key="5">
    <source>
        <dbReference type="SAM" id="MobiDB-lite"/>
    </source>
</evidence>
<dbReference type="OrthoDB" id="1424215at2"/>
<evidence type="ECO:0000313" key="7">
    <source>
        <dbReference type="EMBL" id="AYN68579.1"/>
    </source>
</evidence>
<dbReference type="EC" id="5.2.1.8" evidence="2 4"/>
<dbReference type="InterPro" id="IPR001179">
    <property type="entry name" value="PPIase_FKBP_dom"/>
</dbReference>
<feature type="domain" description="PPIase FKBP-type" evidence="6">
    <location>
        <begin position="132"/>
        <end position="244"/>
    </location>
</feature>
<evidence type="ECO:0000256" key="2">
    <source>
        <dbReference type="ARBA" id="ARBA00013194"/>
    </source>
</evidence>
<keyword evidence="8" id="KW-1185">Reference proteome</keyword>